<dbReference type="GO" id="GO:0046961">
    <property type="term" value="F:proton-transporting ATPase activity, rotational mechanism"/>
    <property type="evidence" value="ECO:0007669"/>
    <property type="project" value="TreeGrafter"/>
</dbReference>
<evidence type="ECO:0000256" key="4">
    <source>
        <dbReference type="ARBA" id="ARBA00022692"/>
    </source>
</evidence>
<feature type="region of interest" description="Disordered" evidence="14">
    <location>
        <begin position="40"/>
        <end position="63"/>
    </location>
</feature>
<evidence type="ECO:0000256" key="8">
    <source>
        <dbReference type="ARBA" id="ARBA00023136"/>
    </source>
</evidence>
<dbReference type="OrthoDB" id="1770883at2"/>
<protein>
    <recommendedName>
        <fullName evidence="12">ATP synthase subunit b</fullName>
    </recommendedName>
    <alternativeName>
        <fullName evidence="12">ATP synthase F(0) sector subunit b</fullName>
    </alternativeName>
    <alternativeName>
        <fullName evidence="12">ATPase subunit I</fullName>
    </alternativeName>
    <alternativeName>
        <fullName evidence="12">F-type ATPase subunit b</fullName>
        <shortName evidence="12">F-ATPase subunit b</shortName>
    </alternativeName>
</protein>
<proteinExistence type="inferred from homology"/>
<dbReference type="PANTHER" id="PTHR33445">
    <property type="entry name" value="ATP SYNTHASE SUBUNIT B', CHLOROPLASTIC"/>
    <property type="match status" value="1"/>
</dbReference>
<evidence type="ECO:0000256" key="9">
    <source>
        <dbReference type="ARBA" id="ARBA00023310"/>
    </source>
</evidence>
<keyword evidence="2 12" id="KW-0813">Transport</keyword>
<dbReference type="InterPro" id="IPR002146">
    <property type="entry name" value="ATP_synth_b/b'su_bac/chlpt"/>
</dbReference>
<evidence type="ECO:0000256" key="3">
    <source>
        <dbReference type="ARBA" id="ARBA00022547"/>
    </source>
</evidence>
<evidence type="ECO:0000313" key="15">
    <source>
        <dbReference type="EMBL" id="SDL16925.1"/>
    </source>
</evidence>
<evidence type="ECO:0000256" key="12">
    <source>
        <dbReference type="HAMAP-Rule" id="MF_01398"/>
    </source>
</evidence>
<name>A0A1G9HVT5_9FIRM</name>
<dbReference type="GO" id="GO:0005886">
    <property type="term" value="C:plasma membrane"/>
    <property type="evidence" value="ECO:0007669"/>
    <property type="project" value="UniProtKB-SubCell"/>
</dbReference>
<keyword evidence="3 12" id="KW-0138">CF(0)</keyword>
<dbReference type="SUPFAM" id="SSF81573">
    <property type="entry name" value="F1F0 ATP synthase subunit B, membrane domain"/>
    <property type="match status" value="1"/>
</dbReference>
<evidence type="ECO:0000256" key="11">
    <source>
        <dbReference type="ARBA" id="ARBA00037847"/>
    </source>
</evidence>
<keyword evidence="4 12" id="KW-0812">Transmembrane</keyword>
<dbReference type="InterPro" id="IPR005864">
    <property type="entry name" value="ATP_synth_F0_bsu_bac"/>
</dbReference>
<reference evidence="15 16" key="1">
    <citation type="submission" date="2016-10" db="EMBL/GenBank/DDBJ databases">
        <authorList>
            <person name="de Groot N.N."/>
        </authorList>
    </citation>
    <scope>NUCLEOTIDE SEQUENCE [LARGE SCALE GENOMIC DNA]</scope>
    <source>
        <strain evidence="15 16">SLAS-1</strain>
    </source>
</reference>
<sequence>MIDLNTTFIWQLVNFFVLLYLLRKFLYGPVTEMLDKRSSKIESDLEEARRQKEEAKELKEQRQQQLKEARQKAQKIINEAEERGEERAEEIINDAEEEAARIKERRMAEIEQARQEAADELRREVSSISLQVAGKFLQQELDREDQEKIIESYLEELDEVQLGELG</sequence>
<dbReference type="InterPro" id="IPR050059">
    <property type="entry name" value="ATP_synthase_B_chain"/>
</dbReference>
<keyword evidence="6 12" id="KW-1133">Transmembrane helix</keyword>
<gene>
    <name evidence="12" type="primary">atpF</name>
    <name evidence="15" type="ORF">SAMN04488692_10243</name>
</gene>
<comment type="function">
    <text evidence="10 12">F(1)F(0) ATP synthase produces ATP from ADP in the presence of a proton or sodium gradient. F-type ATPases consist of two structural domains, F(1) containing the extramembraneous catalytic core and F(0) containing the membrane proton channel, linked together by a central stalk and a peripheral stalk. During catalysis, ATP synthesis in the catalytic domain of F(1) is coupled via a rotary mechanism of the central stalk subunits to proton translocation.</text>
</comment>
<dbReference type="HAMAP" id="MF_01398">
    <property type="entry name" value="ATP_synth_b_bprime"/>
    <property type="match status" value="1"/>
</dbReference>
<comment type="subcellular location">
    <subcellularLocation>
        <location evidence="12">Cell membrane</location>
        <topology evidence="12">Single-pass membrane protein</topology>
    </subcellularLocation>
    <subcellularLocation>
        <location evidence="11">Endomembrane system</location>
        <topology evidence="11">Single-pass membrane protein</topology>
    </subcellularLocation>
</comment>
<evidence type="ECO:0000256" key="5">
    <source>
        <dbReference type="ARBA" id="ARBA00022781"/>
    </source>
</evidence>
<evidence type="ECO:0000313" key="16">
    <source>
        <dbReference type="Proteomes" id="UP000199476"/>
    </source>
</evidence>
<dbReference type="GO" id="GO:0012505">
    <property type="term" value="C:endomembrane system"/>
    <property type="evidence" value="ECO:0007669"/>
    <property type="project" value="UniProtKB-SubCell"/>
</dbReference>
<dbReference type="Proteomes" id="UP000199476">
    <property type="component" value="Unassembled WGS sequence"/>
</dbReference>
<evidence type="ECO:0000256" key="13">
    <source>
        <dbReference type="RuleBase" id="RU003848"/>
    </source>
</evidence>
<comment type="similarity">
    <text evidence="1 12 13">Belongs to the ATPase B chain family.</text>
</comment>
<dbReference type="GO" id="GO:0045259">
    <property type="term" value="C:proton-transporting ATP synthase complex"/>
    <property type="evidence" value="ECO:0007669"/>
    <property type="project" value="UniProtKB-KW"/>
</dbReference>
<keyword evidence="12" id="KW-1003">Cell membrane</keyword>
<organism evidence="15 16">
    <name type="scientific">Halarsenatibacter silvermanii</name>
    <dbReference type="NCBI Taxonomy" id="321763"/>
    <lineage>
        <taxon>Bacteria</taxon>
        <taxon>Bacillati</taxon>
        <taxon>Bacillota</taxon>
        <taxon>Clostridia</taxon>
        <taxon>Halanaerobiales</taxon>
        <taxon>Halarsenatibacteraceae</taxon>
        <taxon>Halarsenatibacter</taxon>
    </lineage>
</organism>
<evidence type="ECO:0000256" key="2">
    <source>
        <dbReference type="ARBA" id="ARBA00022448"/>
    </source>
</evidence>
<dbReference type="NCBIfam" id="TIGR01144">
    <property type="entry name" value="ATP_synt_b"/>
    <property type="match status" value="1"/>
</dbReference>
<accession>A0A1G9HVT5</accession>
<comment type="subunit">
    <text evidence="12">F-type ATPases have 2 components, F(1) - the catalytic core - and F(0) - the membrane proton channel. F(1) has five subunits: alpha(3), beta(3), gamma(1), delta(1), epsilon(1). F(0) has three main subunits: a(1), b(2) and c(10-14). The alpha and beta chains form an alternating ring which encloses part of the gamma chain. F(1) is attached to F(0) by a central stalk formed by the gamma and epsilon chains, while a peripheral stalk is formed by the delta and b chains.</text>
</comment>
<dbReference type="PANTHER" id="PTHR33445:SF2">
    <property type="entry name" value="ATP SYNTHASE SUBUNIT B', CHLOROPLASTIC"/>
    <property type="match status" value="1"/>
</dbReference>
<dbReference type="EMBL" id="FNGO01000002">
    <property type="protein sequence ID" value="SDL16925.1"/>
    <property type="molecule type" value="Genomic_DNA"/>
</dbReference>
<dbReference type="CDD" id="cd06503">
    <property type="entry name" value="ATP-synt_Fo_b"/>
    <property type="match status" value="1"/>
</dbReference>
<keyword evidence="8 12" id="KW-0472">Membrane</keyword>
<keyword evidence="16" id="KW-1185">Reference proteome</keyword>
<dbReference type="InterPro" id="IPR028987">
    <property type="entry name" value="ATP_synth_B-like_membr_sf"/>
</dbReference>
<evidence type="ECO:0000256" key="14">
    <source>
        <dbReference type="SAM" id="MobiDB-lite"/>
    </source>
</evidence>
<dbReference type="Pfam" id="PF00430">
    <property type="entry name" value="ATP-synt_B"/>
    <property type="match status" value="1"/>
</dbReference>
<evidence type="ECO:0000256" key="1">
    <source>
        <dbReference type="ARBA" id="ARBA00005513"/>
    </source>
</evidence>
<keyword evidence="5 12" id="KW-0375">Hydrogen ion transport</keyword>
<evidence type="ECO:0000256" key="6">
    <source>
        <dbReference type="ARBA" id="ARBA00022989"/>
    </source>
</evidence>
<keyword evidence="7 12" id="KW-0406">Ion transport</keyword>
<dbReference type="GO" id="GO:0046933">
    <property type="term" value="F:proton-transporting ATP synthase activity, rotational mechanism"/>
    <property type="evidence" value="ECO:0007669"/>
    <property type="project" value="UniProtKB-UniRule"/>
</dbReference>
<dbReference type="RefSeq" id="WP_089757865.1">
    <property type="nucleotide sequence ID" value="NZ_FNGO01000002.1"/>
</dbReference>
<dbReference type="Gene3D" id="1.20.5.620">
    <property type="entry name" value="F1F0 ATP synthase subunit B, membrane domain"/>
    <property type="match status" value="1"/>
</dbReference>
<keyword evidence="9 12" id="KW-0066">ATP synthesis</keyword>
<comment type="function">
    <text evidence="12">Component of the F(0) channel, it forms part of the peripheral stalk, linking F(1) to F(0).</text>
</comment>
<dbReference type="AlphaFoldDB" id="A0A1G9HVT5"/>
<evidence type="ECO:0000256" key="7">
    <source>
        <dbReference type="ARBA" id="ARBA00023065"/>
    </source>
</evidence>
<dbReference type="STRING" id="321763.SAMN04488692_10243"/>
<evidence type="ECO:0000256" key="10">
    <source>
        <dbReference type="ARBA" id="ARBA00025198"/>
    </source>
</evidence>